<dbReference type="InterPro" id="IPR000866">
    <property type="entry name" value="AhpC/TSA"/>
</dbReference>
<name>A0A6J6P7I7_9ZZZZ</name>
<dbReference type="Pfam" id="PF00578">
    <property type="entry name" value="AhpC-TSA"/>
    <property type="match status" value="1"/>
</dbReference>
<evidence type="ECO:0000259" key="2">
    <source>
        <dbReference type="PROSITE" id="PS51352"/>
    </source>
</evidence>
<feature type="domain" description="Thioredoxin" evidence="2">
    <location>
        <begin position="24"/>
        <end position="201"/>
    </location>
</feature>
<dbReference type="PROSITE" id="PS51352">
    <property type="entry name" value="THIOREDOXIN_2"/>
    <property type="match status" value="1"/>
</dbReference>
<gene>
    <name evidence="3" type="ORF">UFOPK2399_00986</name>
</gene>
<feature type="region of interest" description="Disordered" evidence="1">
    <location>
        <begin position="185"/>
        <end position="230"/>
    </location>
</feature>
<evidence type="ECO:0000256" key="1">
    <source>
        <dbReference type="SAM" id="MobiDB-lite"/>
    </source>
</evidence>
<dbReference type="GO" id="GO:0016209">
    <property type="term" value="F:antioxidant activity"/>
    <property type="evidence" value="ECO:0007669"/>
    <property type="project" value="InterPro"/>
</dbReference>
<sequence>MSTHESTPPSGAPVPEVEAADIEHLTGMAIPALTLESTGGPLDLQFWTSSRSVIFFFPRPEHGGHTPSLAWQQIPNSVGSLPQAKTFSDRLQELIYLGARVCGVSSAPLADLEAFVKRHGILYPIISDPEFKLRDALKLPTFEFAGDPDAFVPEPEPERDPTAPAVIITEIGPDGRPIQIIGPTTTADDELEEESTDEPGSIAETDTLEIDIEETPVEDETGDDETATEELAPPEPVEYYHRLTFVAGAGKVEKVFFPSYPMRDAHEIAQWLQIPREITPFVADDPWV</sequence>
<proteinExistence type="predicted"/>
<feature type="compositionally biased region" description="Acidic residues" evidence="1">
    <location>
        <begin position="206"/>
        <end position="228"/>
    </location>
</feature>
<dbReference type="Gene3D" id="3.40.30.10">
    <property type="entry name" value="Glutaredoxin"/>
    <property type="match status" value="1"/>
</dbReference>
<reference evidence="3" key="1">
    <citation type="submission" date="2020-05" db="EMBL/GenBank/DDBJ databases">
        <authorList>
            <person name="Chiriac C."/>
            <person name="Salcher M."/>
            <person name="Ghai R."/>
            <person name="Kavagutti S V."/>
        </authorList>
    </citation>
    <scope>NUCLEOTIDE SEQUENCE</scope>
</reference>
<dbReference type="InterPro" id="IPR036249">
    <property type="entry name" value="Thioredoxin-like_sf"/>
</dbReference>
<accession>A0A6J6P7I7</accession>
<feature type="compositionally biased region" description="Acidic residues" evidence="1">
    <location>
        <begin position="187"/>
        <end position="197"/>
    </location>
</feature>
<dbReference type="EMBL" id="CAEZXP010000002">
    <property type="protein sequence ID" value="CAB4695370.1"/>
    <property type="molecule type" value="Genomic_DNA"/>
</dbReference>
<organism evidence="3">
    <name type="scientific">freshwater metagenome</name>
    <dbReference type="NCBI Taxonomy" id="449393"/>
    <lineage>
        <taxon>unclassified sequences</taxon>
        <taxon>metagenomes</taxon>
        <taxon>ecological metagenomes</taxon>
    </lineage>
</organism>
<protein>
    <submittedName>
        <fullName evidence="3">Unannotated protein</fullName>
    </submittedName>
</protein>
<dbReference type="GO" id="GO:0016491">
    <property type="term" value="F:oxidoreductase activity"/>
    <property type="evidence" value="ECO:0007669"/>
    <property type="project" value="InterPro"/>
</dbReference>
<evidence type="ECO:0000313" key="3">
    <source>
        <dbReference type="EMBL" id="CAB4695370.1"/>
    </source>
</evidence>
<dbReference type="SUPFAM" id="SSF52833">
    <property type="entry name" value="Thioredoxin-like"/>
    <property type="match status" value="1"/>
</dbReference>
<dbReference type="InterPro" id="IPR013766">
    <property type="entry name" value="Thioredoxin_domain"/>
</dbReference>
<dbReference type="AlphaFoldDB" id="A0A6J6P7I7"/>